<dbReference type="EMBL" id="CAXIEN010000237">
    <property type="protein sequence ID" value="CAL1288755.1"/>
    <property type="molecule type" value="Genomic_DNA"/>
</dbReference>
<evidence type="ECO:0000259" key="9">
    <source>
        <dbReference type="Pfam" id="PF02879"/>
    </source>
</evidence>
<dbReference type="FunFam" id="3.40.120.10:FF:000004">
    <property type="entry name" value="Phosphoglucomutase 5"/>
    <property type="match status" value="1"/>
</dbReference>
<dbReference type="InterPro" id="IPR005845">
    <property type="entry name" value="A-D-PHexomutase_a/b/a-II"/>
</dbReference>
<evidence type="ECO:0000256" key="2">
    <source>
        <dbReference type="ARBA" id="ARBA00004496"/>
    </source>
</evidence>
<dbReference type="AlphaFoldDB" id="A0AAV2AYN3"/>
<evidence type="ECO:0000256" key="4">
    <source>
        <dbReference type="ARBA" id="ARBA00022490"/>
    </source>
</evidence>
<dbReference type="InterPro" id="IPR005841">
    <property type="entry name" value="Alpha-D-phosphohexomutase_SF"/>
</dbReference>
<sequence>MCSKCFAPHEVFPPFLVLVTGPYAKRIFVSELGAEASSVVNGVPLEDFGGHHPDPNLTYAADLVEAMKKGDFDLGAAFDGDGDRNMVLGKKAFFVTPSDSLAVLANNLECIPYFKKSGIKGYARSMPTAGAVDRVAEVTGKKIYETPTGWKYFGNLMDAGMLSLCGEESFGTGSDHIREKDGIWAVLAWLSVLANKKMSVEEILLEHWQKFGRNFFTSCDAEPCNKMIAELEGVMQSQKLIKKSFTSLNKSYAVSNMDNFEYTDPVDKSVASKQGLRILFEDGSRIVLRLSGTGSSGATVRLYIDSYEKDAEKIKQPAQEVLKPLINIALEITKMKEYTGRDAPTVIT</sequence>
<evidence type="ECO:0000256" key="7">
    <source>
        <dbReference type="ARBA" id="ARBA00022842"/>
    </source>
</evidence>
<dbReference type="SUPFAM" id="SSF55957">
    <property type="entry name" value="Phosphoglucomutase, C-terminal domain"/>
    <property type="match status" value="1"/>
</dbReference>
<dbReference type="GO" id="GO:0004614">
    <property type="term" value="F:phosphoglucomutase activity"/>
    <property type="evidence" value="ECO:0007669"/>
    <property type="project" value="InterPro"/>
</dbReference>
<dbReference type="InterPro" id="IPR016055">
    <property type="entry name" value="A-D-PHexomutase_a/b/a-I/II/III"/>
</dbReference>
<protein>
    <recommendedName>
        <fullName evidence="13">Phosphoglucomutase</fullName>
    </recommendedName>
</protein>
<dbReference type="InterPro" id="IPR005846">
    <property type="entry name" value="A-D-PHexomutase_a/b/a-III"/>
</dbReference>
<accession>A0AAV2AYN3</accession>
<dbReference type="InterPro" id="IPR045244">
    <property type="entry name" value="PGM"/>
</dbReference>
<feature type="domain" description="Alpha-D-phosphohexomutase alpha/beta/alpha" evidence="9">
    <location>
        <begin position="22"/>
        <end position="88"/>
    </location>
</feature>
<dbReference type="InterPro" id="IPR036900">
    <property type="entry name" value="A-D-PHexomutase_C_sf"/>
</dbReference>
<comment type="subcellular location">
    <subcellularLocation>
        <location evidence="2">Cytoplasm</location>
    </subcellularLocation>
</comment>
<dbReference type="Pfam" id="PF24947">
    <property type="entry name" value="PGM1_C_vert_fung"/>
    <property type="match status" value="1"/>
</dbReference>
<dbReference type="PANTHER" id="PTHR22573:SF2">
    <property type="entry name" value="PHOSPHOGLUCOMUTASE"/>
    <property type="match status" value="1"/>
</dbReference>
<gene>
    <name evidence="11" type="ORF">LARSCL_LOCUS15528</name>
</gene>
<dbReference type="GO" id="GO:0046872">
    <property type="term" value="F:metal ion binding"/>
    <property type="evidence" value="ECO:0007669"/>
    <property type="project" value="UniProtKB-KW"/>
</dbReference>
<dbReference type="FunFam" id="3.30.310.50:FF:000002">
    <property type="entry name" value="Phosphoglucomutase 5"/>
    <property type="match status" value="1"/>
</dbReference>
<reference evidence="11 12" key="1">
    <citation type="submission" date="2024-04" db="EMBL/GenBank/DDBJ databases">
        <authorList>
            <person name="Rising A."/>
            <person name="Reimegard J."/>
            <person name="Sonavane S."/>
            <person name="Akerstrom W."/>
            <person name="Nylinder S."/>
            <person name="Hedman E."/>
            <person name="Kallberg Y."/>
        </authorList>
    </citation>
    <scope>NUCLEOTIDE SEQUENCE [LARGE SCALE GENOMIC DNA]</scope>
</reference>
<organism evidence="11 12">
    <name type="scientific">Larinioides sclopetarius</name>
    <dbReference type="NCBI Taxonomy" id="280406"/>
    <lineage>
        <taxon>Eukaryota</taxon>
        <taxon>Metazoa</taxon>
        <taxon>Ecdysozoa</taxon>
        <taxon>Arthropoda</taxon>
        <taxon>Chelicerata</taxon>
        <taxon>Arachnida</taxon>
        <taxon>Araneae</taxon>
        <taxon>Araneomorphae</taxon>
        <taxon>Entelegynae</taxon>
        <taxon>Araneoidea</taxon>
        <taxon>Araneidae</taxon>
        <taxon>Larinioides</taxon>
    </lineage>
</organism>
<keyword evidence="4" id="KW-0963">Cytoplasm</keyword>
<dbReference type="GO" id="GO:0005829">
    <property type="term" value="C:cytosol"/>
    <property type="evidence" value="ECO:0007669"/>
    <property type="project" value="TreeGrafter"/>
</dbReference>
<dbReference type="Gene3D" id="3.30.310.50">
    <property type="entry name" value="Alpha-D-phosphohexomutase, C-terminal domain"/>
    <property type="match status" value="1"/>
</dbReference>
<dbReference type="PRINTS" id="PR00509">
    <property type="entry name" value="PGMPMM"/>
</dbReference>
<evidence type="ECO:0000259" key="10">
    <source>
        <dbReference type="Pfam" id="PF02880"/>
    </source>
</evidence>
<evidence type="ECO:0000313" key="11">
    <source>
        <dbReference type="EMBL" id="CAL1288755.1"/>
    </source>
</evidence>
<dbReference type="Pfam" id="PF02880">
    <property type="entry name" value="PGM_PMM_III"/>
    <property type="match status" value="1"/>
</dbReference>
<proteinExistence type="inferred from homology"/>
<evidence type="ECO:0008006" key="13">
    <source>
        <dbReference type="Google" id="ProtNLM"/>
    </source>
</evidence>
<dbReference type="PANTHER" id="PTHR22573">
    <property type="entry name" value="PHOSPHOHEXOMUTASE FAMILY MEMBER"/>
    <property type="match status" value="1"/>
</dbReference>
<evidence type="ECO:0000313" key="12">
    <source>
        <dbReference type="Proteomes" id="UP001497382"/>
    </source>
</evidence>
<evidence type="ECO:0000256" key="6">
    <source>
        <dbReference type="ARBA" id="ARBA00022723"/>
    </source>
</evidence>
<dbReference type="GO" id="GO:0005975">
    <property type="term" value="P:carbohydrate metabolic process"/>
    <property type="evidence" value="ECO:0007669"/>
    <property type="project" value="InterPro"/>
</dbReference>
<feature type="domain" description="Alpha-D-phosphohexomutase alpha/beta/alpha" evidence="10">
    <location>
        <begin position="101"/>
        <end position="211"/>
    </location>
</feature>
<comment type="cofactor">
    <cofactor evidence="1">
        <name>Mg(2+)</name>
        <dbReference type="ChEBI" id="CHEBI:18420"/>
    </cofactor>
</comment>
<keyword evidence="7" id="KW-0460">Magnesium</keyword>
<dbReference type="Pfam" id="PF02879">
    <property type="entry name" value="PGM_PMM_II"/>
    <property type="match status" value="1"/>
</dbReference>
<evidence type="ECO:0000256" key="1">
    <source>
        <dbReference type="ARBA" id="ARBA00001946"/>
    </source>
</evidence>
<dbReference type="SUPFAM" id="SSF53738">
    <property type="entry name" value="Phosphoglucomutase, first 3 domains"/>
    <property type="match status" value="2"/>
</dbReference>
<evidence type="ECO:0000256" key="3">
    <source>
        <dbReference type="ARBA" id="ARBA00010231"/>
    </source>
</evidence>
<keyword evidence="6" id="KW-0479">Metal-binding</keyword>
<evidence type="ECO:0000256" key="8">
    <source>
        <dbReference type="ARBA" id="ARBA00023235"/>
    </source>
</evidence>
<dbReference type="Proteomes" id="UP001497382">
    <property type="component" value="Unassembled WGS sequence"/>
</dbReference>
<keyword evidence="12" id="KW-1185">Reference proteome</keyword>
<dbReference type="Gene3D" id="3.40.120.10">
    <property type="entry name" value="Alpha-D-Glucose-1,6-Bisphosphate, subunit A, domain 3"/>
    <property type="match status" value="2"/>
</dbReference>
<comment type="similarity">
    <text evidence="3">Belongs to the phosphohexose mutase family.</text>
</comment>
<dbReference type="NCBIfam" id="NF005737">
    <property type="entry name" value="PRK07564.1-1"/>
    <property type="match status" value="1"/>
</dbReference>
<keyword evidence="5" id="KW-0597">Phosphoprotein</keyword>
<dbReference type="FunFam" id="3.40.120.10:FF:000007">
    <property type="entry name" value="Phosphoglucomutase 5"/>
    <property type="match status" value="1"/>
</dbReference>
<comment type="caution">
    <text evidence="11">The sequence shown here is derived from an EMBL/GenBank/DDBJ whole genome shotgun (WGS) entry which is preliminary data.</text>
</comment>
<evidence type="ECO:0000256" key="5">
    <source>
        <dbReference type="ARBA" id="ARBA00022553"/>
    </source>
</evidence>
<keyword evidence="8" id="KW-0413">Isomerase</keyword>
<name>A0AAV2AYN3_9ARAC</name>